<dbReference type="SUPFAM" id="SSF51430">
    <property type="entry name" value="NAD(P)-linked oxidoreductase"/>
    <property type="match status" value="1"/>
</dbReference>
<keyword evidence="2" id="KW-0408">Iron</keyword>
<evidence type="ECO:0000256" key="4">
    <source>
        <dbReference type="SAM" id="Coils"/>
    </source>
</evidence>
<dbReference type="PANTHER" id="PTHR43312">
    <property type="entry name" value="D-THREO-ALDOSE 1-DEHYDROGENASE"/>
    <property type="match status" value="1"/>
</dbReference>
<evidence type="ECO:0000256" key="3">
    <source>
        <dbReference type="ARBA" id="ARBA00023014"/>
    </source>
</evidence>
<dbReference type="Pfam" id="PF13534">
    <property type="entry name" value="Fer4_17"/>
    <property type="match status" value="1"/>
</dbReference>
<protein>
    <submittedName>
        <fullName evidence="6">Aldo/keto reductase</fullName>
    </submittedName>
</protein>
<feature type="domain" description="4Fe-4S ferredoxin-type" evidence="5">
    <location>
        <begin position="296"/>
        <end position="327"/>
    </location>
</feature>
<dbReference type="InterPro" id="IPR017900">
    <property type="entry name" value="4Fe4S_Fe_S_CS"/>
</dbReference>
<dbReference type="PANTHER" id="PTHR43312:SF1">
    <property type="entry name" value="NADP-DEPENDENT OXIDOREDUCTASE DOMAIN-CONTAINING PROTEIN"/>
    <property type="match status" value="1"/>
</dbReference>
<evidence type="ECO:0000256" key="2">
    <source>
        <dbReference type="ARBA" id="ARBA00023004"/>
    </source>
</evidence>
<organism evidence="6">
    <name type="scientific">Proteinivorax tanatarense</name>
    <dbReference type="NCBI Taxonomy" id="1260629"/>
    <lineage>
        <taxon>Bacteria</taxon>
        <taxon>Bacillati</taxon>
        <taxon>Bacillota</taxon>
        <taxon>Clostridia</taxon>
        <taxon>Eubacteriales</taxon>
        <taxon>Proteinivoracaceae</taxon>
        <taxon>Proteinivorax</taxon>
    </lineage>
</organism>
<dbReference type="PROSITE" id="PS51379">
    <property type="entry name" value="4FE4S_FER_2"/>
    <property type="match status" value="1"/>
</dbReference>
<dbReference type="GO" id="GO:0046872">
    <property type="term" value="F:metal ion binding"/>
    <property type="evidence" value="ECO:0007669"/>
    <property type="project" value="UniProtKB-KW"/>
</dbReference>
<name>A0AAU7VIS7_9FIRM</name>
<reference evidence="6" key="2">
    <citation type="submission" date="2024-06" db="EMBL/GenBank/DDBJ databases">
        <authorList>
            <person name="Petrova K.O."/>
            <person name="Toshchakov S.V."/>
            <person name="Boltjanskaja Y.V."/>
            <person name="Kevbrin V."/>
        </authorList>
    </citation>
    <scope>NUCLEOTIDE SEQUENCE</scope>
    <source>
        <strain evidence="6">Z-910T</strain>
    </source>
</reference>
<dbReference type="SUPFAM" id="SSF46548">
    <property type="entry name" value="alpha-helical ferredoxin"/>
    <property type="match status" value="1"/>
</dbReference>
<dbReference type="InterPro" id="IPR023210">
    <property type="entry name" value="NADP_OxRdtase_dom"/>
</dbReference>
<keyword evidence="3" id="KW-0411">Iron-sulfur</keyword>
<accession>A0AAU7VIS7</accession>
<sequence length="333" mass="37125">MRKFGSTDLSINPLGFGGIPIQRISPEQTMEVIAKAKELGVNFIDSAQGYTDSEKKIGQAIKNHKDYWVLASKAPAKDEKSMEEAIQQSLESFGRDYIDLYQLHLVSSEGDLNERLDPDNGAINALVKAQEKGYIGHIGITGHRPEILEKALDVYPFASVQAPYNFLETQSEDLLKKATNKGVATIIMKPMAGGALSSPTASIKYILQKDFVTVAIPGMESIEQVIENVNATNNLKIASDEKEGMEKDIEELQHNFCRRCEYCQPCPQGIKIHSCFIFHGYHKRYGLKDWALPRYKSLPVPASACTECGLCETKCPYELPIREMLKEVVGDFE</sequence>
<dbReference type="CDD" id="cd19100">
    <property type="entry name" value="AKR_unchar"/>
    <property type="match status" value="1"/>
</dbReference>
<dbReference type="InterPro" id="IPR053135">
    <property type="entry name" value="AKR2_Oxidoreductase"/>
</dbReference>
<evidence type="ECO:0000256" key="1">
    <source>
        <dbReference type="ARBA" id="ARBA00022723"/>
    </source>
</evidence>
<dbReference type="InterPro" id="IPR036812">
    <property type="entry name" value="NAD(P)_OxRdtase_dom_sf"/>
</dbReference>
<evidence type="ECO:0000259" key="5">
    <source>
        <dbReference type="PROSITE" id="PS51379"/>
    </source>
</evidence>
<dbReference type="GO" id="GO:0051536">
    <property type="term" value="F:iron-sulfur cluster binding"/>
    <property type="evidence" value="ECO:0007669"/>
    <property type="project" value="UniProtKB-KW"/>
</dbReference>
<gene>
    <name evidence="6" type="ORF">PRVXT_001962</name>
</gene>
<dbReference type="RefSeq" id="WP_350342705.1">
    <property type="nucleotide sequence ID" value="NZ_CP158367.1"/>
</dbReference>
<dbReference type="Gene3D" id="3.20.20.100">
    <property type="entry name" value="NADP-dependent oxidoreductase domain"/>
    <property type="match status" value="1"/>
</dbReference>
<dbReference type="PROSITE" id="PS00198">
    <property type="entry name" value="4FE4S_FER_1"/>
    <property type="match status" value="1"/>
</dbReference>
<dbReference type="Pfam" id="PF00248">
    <property type="entry name" value="Aldo_ket_red"/>
    <property type="match status" value="1"/>
</dbReference>
<keyword evidence="4" id="KW-0175">Coiled coil</keyword>
<evidence type="ECO:0000313" key="6">
    <source>
        <dbReference type="EMBL" id="XBX73944.1"/>
    </source>
</evidence>
<keyword evidence="1" id="KW-0479">Metal-binding</keyword>
<feature type="coiled-coil region" evidence="4">
    <location>
        <begin position="228"/>
        <end position="255"/>
    </location>
</feature>
<reference evidence="6" key="1">
    <citation type="journal article" date="2013" name="Extremophiles">
        <title>Proteinivorax tanatarense gen. nov., sp. nov., an anaerobic, haloalkaliphilic, proteolytic bacterium isolated from a decaying algal bloom, and proposal of Proteinivoraceae fam. nov.</title>
        <authorList>
            <person name="Kevbrin V."/>
            <person name="Boltyanskaya Y."/>
            <person name="Zhilina T."/>
            <person name="Kolganova T."/>
            <person name="Lavrentjeva E."/>
            <person name="Kuznetsov B."/>
        </authorList>
    </citation>
    <scope>NUCLEOTIDE SEQUENCE</scope>
    <source>
        <strain evidence="6">Z-910T</strain>
    </source>
</reference>
<dbReference type="EMBL" id="CP158367">
    <property type="protein sequence ID" value="XBX73944.1"/>
    <property type="molecule type" value="Genomic_DNA"/>
</dbReference>
<dbReference type="AlphaFoldDB" id="A0AAU7VIS7"/>
<dbReference type="InterPro" id="IPR017896">
    <property type="entry name" value="4Fe4S_Fe-S-bd"/>
</dbReference>
<proteinExistence type="predicted"/>